<feature type="compositionally biased region" description="Polar residues" evidence="5">
    <location>
        <begin position="620"/>
        <end position="639"/>
    </location>
</feature>
<name>A0ABM3W5K0_ERIEU</name>
<dbReference type="Pfam" id="PF23030">
    <property type="entry name" value="SCAF11-like_C"/>
    <property type="match status" value="1"/>
</dbReference>
<feature type="region of interest" description="Disordered" evidence="5">
    <location>
        <begin position="519"/>
        <end position="842"/>
    </location>
</feature>
<evidence type="ECO:0000259" key="7">
    <source>
        <dbReference type="PROSITE" id="PS50089"/>
    </source>
</evidence>
<dbReference type="Pfam" id="PF13639">
    <property type="entry name" value="zf-RING_2"/>
    <property type="match status" value="1"/>
</dbReference>
<dbReference type="PROSITE" id="PS50016">
    <property type="entry name" value="ZF_PHD_2"/>
    <property type="match status" value="1"/>
</dbReference>
<evidence type="ECO:0000256" key="2">
    <source>
        <dbReference type="ARBA" id="ARBA00022771"/>
    </source>
</evidence>
<dbReference type="Pfam" id="PF00628">
    <property type="entry name" value="PHD"/>
    <property type="match status" value="1"/>
</dbReference>
<reference evidence="9" key="1">
    <citation type="submission" date="2025-08" db="UniProtKB">
        <authorList>
            <consortium name="RefSeq"/>
        </authorList>
    </citation>
    <scope>IDENTIFICATION</scope>
</reference>
<dbReference type="InterPro" id="IPR001965">
    <property type="entry name" value="Znf_PHD"/>
</dbReference>
<feature type="compositionally biased region" description="Low complexity" evidence="5">
    <location>
        <begin position="575"/>
        <end position="593"/>
    </location>
</feature>
<keyword evidence="1" id="KW-0479">Metal-binding</keyword>
<feature type="compositionally biased region" description="Acidic residues" evidence="5">
    <location>
        <begin position="32"/>
        <end position="60"/>
    </location>
</feature>
<keyword evidence="3" id="KW-0862">Zinc</keyword>
<dbReference type="InterPro" id="IPR019787">
    <property type="entry name" value="Znf_PHD-finger"/>
</dbReference>
<evidence type="ECO:0000256" key="3">
    <source>
        <dbReference type="ARBA" id="ARBA00022833"/>
    </source>
</evidence>
<evidence type="ECO:0000256" key="1">
    <source>
        <dbReference type="ARBA" id="ARBA00022723"/>
    </source>
</evidence>
<dbReference type="Gene3D" id="3.30.40.10">
    <property type="entry name" value="Zinc/RING finger domain, C3HC4 (zinc finger)"/>
    <property type="match status" value="2"/>
</dbReference>
<dbReference type="PANTHER" id="PTHR12618:SF20">
    <property type="entry name" value="PHD AND RING FINGER DOMAIN-CONTAINING PROTEIN 1"/>
    <property type="match status" value="1"/>
</dbReference>
<feature type="compositionally biased region" description="Basic and acidic residues" evidence="5">
    <location>
        <begin position="663"/>
        <end position="678"/>
    </location>
</feature>
<feature type="compositionally biased region" description="Basic residues" evidence="5">
    <location>
        <begin position="980"/>
        <end position="990"/>
    </location>
</feature>
<feature type="compositionally biased region" description="Basic and acidic residues" evidence="5">
    <location>
        <begin position="1120"/>
        <end position="1172"/>
    </location>
</feature>
<feature type="region of interest" description="Disordered" evidence="5">
    <location>
        <begin position="1355"/>
        <end position="1428"/>
    </location>
</feature>
<organism evidence="8 9">
    <name type="scientific">Erinaceus europaeus</name>
    <name type="common">Western European hedgehog</name>
    <dbReference type="NCBI Taxonomy" id="9365"/>
    <lineage>
        <taxon>Eukaryota</taxon>
        <taxon>Metazoa</taxon>
        <taxon>Chordata</taxon>
        <taxon>Craniata</taxon>
        <taxon>Vertebrata</taxon>
        <taxon>Euteleostomi</taxon>
        <taxon>Mammalia</taxon>
        <taxon>Eutheria</taxon>
        <taxon>Laurasiatheria</taxon>
        <taxon>Eulipotyphla</taxon>
        <taxon>Erinaceidae</taxon>
        <taxon>Erinaceinae</taxon>
        <taxon>Erinaceus</taxon>
    </lineage>
</organism>
<feature type="region of interest" description="Disordered" evidence="5">
    <location>
        <begin position="1565"/>
        <end position="1597"/>
    </location>
</feature>
<feature type="region of interest" description="Disordered" evidence="5">
    <location>
        <begin position="856"/>
        <end position="1338"/>
    </location>
</feature>
<dbReference type="PROSITE" id="PS50089">
    <property type="entry name" value="ZF_RING_2"/>
    <property type="match status" value="1"/>
</dbReference>
<keyword evidence="2 4" id="KW-0863">Zinc-finger</keyword>
<proteinExistence type="predicted"/>
<evidence type="ECO:0000259" key="6">
    <source>
        <dbReference type="PROSITE" id="PS50016"/>
    </source>
</evidence>
<feature type="compositionally biased region" description="Acidic residues" evidence="5">
    <location>
        <begin position="70"/>
        <end position="79"/>
    </location>
</feature>
<feature type="compositionally biased region" description="Basic and acidic residues" evidence="5">
    <location>
        <begin position="1180"/>
        <end position="1292"/>
    </location>
</feature>
<feature type="compositionally biased region" description="Basic and acidic residues" evidence="5">
    <location>
        <begin position="1030"/>
        <end position="1041"/>
    </location>
</feature>
<dbReference type="GeneID" id="103125744"/>
<dbReference type="PANTHER" id="PTHR12618">
    <property type="entry name" value="PHD AND RING FINGER DOMAIN-CONTAINING PROTEIN 1"/>
    <property type="match status" value="1"/>
</dbReference>
<dbReference type="CDD" id="cd16635">
    <property type="entry name" value="mRING-HC-C3HC3D_PHRF1"/>
    <property type="match status" value="1"/>
</dbReference>
<gene>
    <name evidence="9" type="primary">PHRF1</name>
</gene>
<feature type="region of interest" description="Disordered" evidence="5">
    <location>
        <begin position="1"/>
        <end position="96"/>
    </location>
</feature>
<dbReference type="SMART" id="SM00184">
    <property type="entry name" value="RING"/>
    <property type="match status" value="2"/>
</dbReference>
<dbReference type="InterPro" id="IPR047157">
    <property type="entry name" value="PHRF1/Atg35"/>
</dbReference>
<evidence type="ECO:0000256" key="5">
    <source>
        <dbReference type="SAM" id="MobiDB-lite"/>
    </source>
</evidence>
<feature type="compositionally biased region" description="Gly residues" evidence="5">
    <location>
        <begin position="558"/>
        <end position="569"/>
    </location>
</feature>
<keyword evidence="8" id="KW-1185">Reference proteome</keyword>
<protein>
    <submittedName>
        <fullName evidence="9">PHD and RING finger domain-containing protein 1</fullName>
    </submittedName>
</protein>
<evidence type="ECO:0000256" key="4">
    <source>
        <dbReference type="PROSITE-ProRule" id="PRU00175"/>
    </source>
</evidence>
<dbReference type="InterPro" id="IPR017907">
    <property type="entry name" value="Znf_RING_CS"/>
</dbReference>
<feature type="domain" description="RING-type" evidence="7">
    <location>
        <begin position="100"/>
        <end position="141"/>
    </location>
</feature>
<evidence type="ECO:0000313" key="9">
    <source>
        <dbReference type="RefSeq" id="XP_060031847.1"/>
    </source>
</evidence>
<feature type="region of interest" description="Disordered" evidence="5">
    <location>
        <begin position="455"/>
        <end position="495"/>
    </location>
</feature>
<feature type="domain" description="PHD-type" evidence="6">
    <location>
        <begin position="177"/>
        <end position="227"/>
    </location>
</feature>
<evidence type="ECO:0000313" key="8">
    <source>
        <dbReference type="Proteomes" id="UP001652624"/>
    </source>
</evidence>
<dbReference type="SUPFAM" id="SSF57850">
    <property type="entry name" value="RING/U-box"/>
    <property type="match status" value="1"/>
</dbReference>
<feature type="compositionally biased region" description="Basic residues" evidence="5">
    <location>
        <begin position="1075"/>
        <end position="1089"/>
    </location>
</feature>
<dbReference type="SMART" id="SM00249">
    <property type="entry name" value="PHD"/>
    <property type="match status" value="1"/>
</dbReference>
<sequence>MDEDSMDELVGRSPRTDGRRRLGAAAPASDAGSEDDSGSEQSDEQSDGSDGEDGDGDGDGPAEGGSGSGEEGEEDEDVADSLGKMGAGGAASSDEESESCPICLNAFRDQAVGTPESCTHYFCLDCILEWSKNANSCPVDRMAFSHICIRAALGGRVLKKLPVESTGAQPEEEEEDPTFCEVCGRSDREDRLLLCDGCDAGYHMECLDPPLQEVPVDEWFCPECSAPAVAAAADTGPVSEEEVSLLLADVVPTGTRLRPRTGRTRAIARTRQSERVRATVNRNRISTARGVQHAPRYLVSSLLDETIEAVVAGLSTAVYQRPPAPRAPAKRRRKTGRRKKVSGRKKTQPKSSGKGRSSGTRSKRRQGRVKRRARVPKNEVTARSRMARTLGLCRPARGTCLPTVYKPADSSLALMRADIGAAALSLFGDPYELDPFDSSEDLSASPLSAKRRVLSRSALRSHQPVARPVSMGLSRRSLPAAAPSPEVDTAPMPDLLGSILSDQSLLMMDSADVTIHRDGSLSTKRAAPVSFPRSPAGLSRYGEDSRAHTRPGVPRVGDGPGAGSGGGRRAPGPPQALHTPACARTPACAPAPTVGTALRPESLRPQKPAPKQSGHAQPEGSGQQGPLLSAATSEASNRGSGAPAPRPAPLRTDLSQLPRIPKVSREHADVAPRPRQRVELPGSCISRLTGGAGPGQPSRSARAEGEPSSRGAQEPGGQAGGTRGPGPRAPGRGKGLGSSFESFRINIPGNAAPVGRAATPGFYNTFRPVAGKAPREESPVPPFSLRKNRQVKSEIYDPFEPTGSDSSSSGHSPEHRGTAPLPSEITRTISLDSPPAPPQRAVRCVTSYTVEPLLLRCQLPGESDGEQEGPPGSPGPAAQLRKPGPPAPRPWEDEDDGDGPPCSAFFSSEERMVTCVTIVEPEATRPTVHRIVELRAPAPARSSSPRKDVRKGAEAHERRRTRSRSPNSSRSASPPPSNQARRRPRAHGRRSSSECSSSHERARRKKGRDRSRDRKRPSHEDRSRRKRPRGREGSPHSSPDRARRRRHPHTRERSRERPRERRRRSWSPGTEHHAREHRRPRSREKRPRPHSPERKMEAAEVSPAHCPQEPGQDRAPPAPEDPRQDREPPAPEDPRQDRAPPSLEDPRQDRVPSPREDPRQDRAPPPQEDPRQDTVPPAPEDPRLDRAPPPWEDPKLDRMPPAREDPKLDRMPPTREDPRLNRMPPAREDPRLDRAPPPREDPRLDREPPPREDPRLDRALPPREDPRLDREHPPREDPRLDRAPPPREDPRPGAELPQEELPALAGGDTLPEAPWSMAPAPTGVPEMPAECLPDDLDYGDSVEAGHVFEDFASDPVFMQLDDMSSPPSPESSDSSPERSFPPSLPAVPAAPPATFQELWPPFCGQDTGGAPAQGLQEQPWPQQDAAEPSAGLGLLEGQVLAAAGKEGTPQTTLLRAKALVKRVTWNLQEAEDGVLRTPLPQPLKPPEGAWGVAQMAPCSGLPAHLLHEPCLPAGEPPLAHSPGLLPAPALYSAAPPCTLASQPAFVLPGGLPLLGCGLTPSLAPVSTTPPAATEPTGRAANNSDERTAVPKPAAEKARNEEYMKKLQVQERAVEEVKLAIKPFYQKREVTKEEYKDILRKAVQKICHSRSGEVNPVKVGNLVKAYVDKYRHMRRHRRPEAPEETGAEG</sequence>
<dbReference type="InterPro" id="IPR001841">
    <property type="entry name" value="Znf_RING"/>
</dbReference>
<feature type="compositionally biased region" description="Basic and acidic residues" evidence="5">
    <location>
        <begin position="945"/>
        <end position="957"/>
    </location>
</feature>
<dbReference type="InterPro" id="IPR019786">
    <property type="entry name" value="Zinc_finger_PHD-type_CS"/>
</dbReference>
<feature type="region of interest" description="Disordered" evidence="5">
    <location>
        <begin position="321"/>
        <end position="382"/>
    </location>
</feature>
<dbReference type="SUPFAM" id="SSF57903">
    <property type="entry name" value="FYVE/PHD zinc finger"/>
    <property type="match status" value="1"/>
</dbReference>
<feature type="compositionally biased region" description="Basic residues" evidence="5">
    <location>
        <begin position="1001"/>
        <end position="1017"/>
    </location>
</feature>
<feature type="compositionally biased region" description="Basic residues" evidence="5">
    <location>
        <begin position="328"/>
        <end position="348"/>
    </location>
</feature>
<feature type="compositionally biased region" description="Basic residues" evidence="5">
    <location>
        <begin position="361"/>
        <end position="375"/>
    </location>
</feature>
<feature type="compositionally biased region" description="Low complexity" evidence="5">
    <location>
        <begin position="1370"/>
        <end position="1381"/>
    </location>
</feature>
<dbReference type="CDD" id="cd15536">
    <property type="entry name" value="PHD_PHRF1"/>
    <property type="match status" value="1"/>
</dbReference>
<accession>A0ABM3W5K0</accession>
<feature type="compositionally biased region" description="Pro residues" evidence="5">
    <location>
        <begin position="1382"/>
        <end position="1391"/>
    </location>
</feature>
<feature type="compositionally biased region" description="Basic and acidic residues" evidence="5">
    <location>
        <begin position="1583"/>
        <end position="1597"/>
    </location>
</feature>
<dbReference type="PROSITE" id="PS01359">
    <property type="entry name" value="ZF_PHD_1"/>
    <property type="match status" value="1"/>
</dbReference>
<dbReference type="RefSeq" id="XP_060031847.1">
    <property type="nucleotide sequence ID" value="XM_060175864.1"/>
</dbReference>
<dbReference type="InterPro" id="IPR057031">
    <property type="entry name" value="SFR19-like_C"/>
</dbReference>
<dbReference type="InterPro" id="IPR013083">
    <property type="entry name" value="Znf_RING/FYVE/PHD"/>
</dbReference>
<dbReference type="PROSITE" id="PS00518">
    <property type="entry name" value="ZF_RING_1"/>
    <property type="match status" value="1"/>
</dbReference>
<dbReference type="InterPro" id="IPR011011">
    <property type="entry name" value="Znf_FYVE_PHD"/>
</dbReference>
<feature type="compositionally biased region" description="Low complexity" evidence="5">
    <location>
        <begin position="350"/>
        <end position="360"/>
    </location>
</feature>
<dbReference type="Proteomes" id="UP001652624">
    <property type="component" value="Chromosome 17"/>
</dbReference>